<dbReference type="SUPFAM" id="SSF55486">
    <property type="entry name" value="Metalloproteases ('zincins'), catalytic domain"/>
    <property type="match status" value="1"/>
</dbReference>
<keyword evidence="5 10" id="KW-0479">Metal-binding</keyword>
<keyword evidence="4 12" id="KW-0645">Protease</keyword>
<dbReference type="InterPro" id="IPR014782">
    <property type="entry name" value="Peptidase_M1_dom"/>
</dbReference>
<organism evidence="17 18">
    <name type="scientific">Eiseniibacteriota bacterium</name>
    <dbReference type="NCBI Taxonomy" id="2212470"/>
    <lineage>
        <taxon>Bacteria</taxon>
        <taxon>Candidatus Eiseniibacteriota</taxon>
    </lineage>
</organism>
<dbReference type="GO" id="GO:0008270">
    <property type="term" value="F:zinc ion binding"/>
    <property type="evidence" value="ECO:0007669"/>
    <property type="project" value="UniProtKB-UniRule"/>
</dbReference>
<dbReference type="SUPFAM" id="SSF63737">
    <property type="entry name" value="Leukotriene A4 hydrolase N-terminal domain"/>
    <property type="match status" value="1"/>
</dbReference>
<proteinExistence type="inferred from homology"/>
<keyword evidence="13" id="KW-0732">Signal</keyword>
<dbReference type="Pfam" id="PF11838">
    <property type="entry name" value="ERAP1_C"/>
    <property type="match status" value="1"/>
</dbReference>
<keyword evidence="7 10" id="KW-0862">Zinc</keyword>
<evidence type="ECO:0000256" key="4">
    <source>
        <dbReference type="ARBA" id="ARBA00022670"/>
    </source>
</evidence>
<sequence>MRVRLLLTLALCLSFALPTFAKDDPYRLGNKIIPEYQEIFLQADAREANYTGYVNIRLNVVEATNEVRFHAENMELTSIVLKGPEGGVVVTPSYEKTGLVIGKTDRTLEPGYYDLRIDFEDDFDTQAHSWYRLDVDGEGYTYTQFESDDAREAFPCWDEPEFKFPYQLTMEVPKQHMAISNTPIVKQTVGPEWKRVVFERTPPMPSYLLAIATGPLETVDIPGMSIPGRVVTPKNQSHLTEDAVRMTPPLLKALEEYFGSKYPYKKLDLIAVPEFWPGAMENPGAVTFAERILLLDPDTATLGNRRRLAAVNAHELAHMWFGNLVTMKWWDDLWLNEAFASWMGDKITHQVFPEFGMDVSQLGGINSALTADAQLATRAMRQPVVSTDNLIMSADVIAYQKGQGVLSMVEQWVTADQFRKGMKLYMDRHQWGNASGSDLWKALSDASGKDVTAVLQSFLEQEGFPLIRLDVLNDKQVKISQKRFLHHGVEDPKNALWRVPIGIRYADDRGTHEKSVLLDKPSVVLDLKPNGGLKWVHLNSDQMGFYRFALSGELLNSLADHAPDVLSTRERVGLIGNISALLDGGLIPGDTYLELLSKFSNDPAPQVTNSLIGALGKVEGAFVPDDARPSFAFYVRHTLGPALERYGMMPKQGEDETISLFRPNLVGWMGKKGMDPDVLREARALADLFIEDPKSIPPSLASVALSLSAMDGDMELFELYRTRFENAKNPTDRQRFLSSLGQFGDPKIMETALDYTLTGPLRPNELVSIPFGMTGEGDAASRKVWEWMTANYEAIGGRIPPPYLVYMPYFAGGCSDDNMSRAEKFFSDPKHSPAGTEKNLAKVVEGISSCVELREREGEAVKDYLDKLTRAR</sequence>
<dbReference type="CDD" id="cd09601">
    <property type="entry name" value="M1_APN-Q_like"/>
    <property type="match status" value="1"/>
</dbReference>
<keyword evidence="8 12" id="KW-0482">Metalloprotease</keyword>
<dbReference type="EC" id="3.4.11.-" evidence="12"/>
<dbReference type="GO" id="GO:0016285">
    <property type="term" value="F:alanyl aminopeptidase activity"/>
    <property type="evidence" value="ECO:0007669"/>
    <property type="project" value="UniProtKB-EC"/>
</dbReference>
<dbReference type="Gene3D" id="1.10.390.10">
    <property type="entry name" value="Neutral Protease Domain 2"/>
    <property type="match status" value="1"/>
</dbReference>
<evidence type="ECO:0000256" key="7">
    <source>
        <dbReference type="ARBA" id="ARBA00022833"/>
    </source>
</evidence>
<dbReference type="InterPro" id="IPR034016">
    <property type="entry name" value="M1_APN-typ"/>
</dbReference>
<feature type="site" description="Transition state stabilizer" evidence="11">
    <location>
        <position position="399"/>
    </location>
</feature>
<dbReference type="GO" id="GO:0005737">
    <property type="term" value="C:cytoplasm"/>
    <property type="evidence" value="ECO:0007669"/>
    <property type="project" value="TreeGrafter"/>
</dbReference>
<evidence type="ECO:0000313" key="17">
    <source>
        <dbReference type="EMBL" id="NNF05375.1"/>
    </source>
</evidence>
<dbReference type="PANTHER" id="PTHR11533:SF174">
    <property type="entry name" value="PUROMYCIN-SENSITIVE AMINOPEPTIDASE-RELATED"/>
    <property type="match status" value="1"/>
</dbReference>
<keyword evidence="3 12" id="KW-0031">Aminopeptidase</keyword>
<evidence type="ECO:0000256" key="8">
    <source>
        <dbReference type="ARBA" id="ARBA00023049"/>
    </source>
</evidence>
<evidence type="ECO:0000256" key="1">
    <source>
        <dbReference type="ARBA" id="ARBA00000098"/>
    </source>
</evidence>
<dbReference type="Proteomes" id="UP000547674">
    <property type="component" value="Unassembled WGS sequence"/>
</dbReference>
<feature type="domain" description="Aminopeptidase N-like N-terminal" evidence="16">
    <location>
        <begin position="34"/>
        <end position="208"/>
    </location>
</feature>
<comment type="caution">
    <text evidence="17">The sequence shown here is derived from an EMBL/GenBank/DDBJ whole genome shotgun (WGS) entry which is preliminary data.</text>
</comment>
<dbReference type="PRINTS" id="PR00756">
    <property type="entry name" value="ALADIPTASE"/>
</dbReference>
<dbReference type="GO" id="GO:0005615">
    <property type="term" value="C:extracellular space"/>
    <property type="evidence" value="ECO:0007669"/>
    <property type="project" value="TreeGrafter"/>
</dbReference>
<comment type="similarity">
    <text evidence="2 12">Belongs to the peptidase M1 family.</text>
</comment>
<dbReference type="Pfam" id="PF17900">
    <property type="entry name" value="Peptidase_M1_N"/>
    <property type="match status" value="1"/>
</dbReference>
<feature type="binding site" evidence="10">
    <location>
        <position position="337"/>
    </location>
    <ligand>
        <name>Zn(2+)</name>
        <dbReference type="ChEBI" id="CHEBI:29105"/>
        <note>catalytic</note>
    </ligand>
</feature>
<dbReference type="Gene3D" id="2.60.40.1910">
    <property type="match status" value="1"/>
</dbReference>
<dbReference type="InterPro" id="IPR027268">
    <property type="entry name" value="Peptidase_M4/M1_CTD_sf"/>
</dbReference>
<evidence type="ECO:0000256" key="6">
    <source>
        <dbReference type="ARBA" id="ARBA00022801"/>
    </source>
</evidence>
<comment type="cofactor">
    <cofactor evidence="10 12">
        <name>Zn(2+)</name>
        <dbReference type="ChEBI" id="CHEBI:29105"/>
    </cofactor>
    <text evidence="10 12">Binds 1 zinc ion per subunit.</text>
</comment>
<evidence type="ECO:0000256" key="5">
    <source>
        <dbReference type="ARBA" id="ARBA00022723"/>
    </source>
</evidence>
<comment type="catalytic activity">
    <reaction evidence="1">
        <text>Release of an N-terminal amino acid, Xaa-|-Yaa- from a peptide, amide or arylamide. Xaa is preferably Ala, but may be most amino acids including Pro (slow action). When a terminal hydrophobic residue is followed by a prolyl residue, the two may be released as an intact Xaa-Pro dipeptide.</text>
        <dbReference type="EC" id="3.4.11.2"/>
    </reaction>
</comment>
<protein>
    <recommendedName>
        <fullName evidence="12">Aminopeptidase</fullName>
        <ecNumber evidence="12">3.4.11.-</ecNumber>
    </recommendedName>
</protein>
<evidence type="ECO:0000256" key="9">
    <source>
        <dbReference type="PIRSR" id="PIRSR634016-1"/>
    </source>
</evidence>
<gene>
    <name evidence="17" type="ORF">HKN21_01310</name>
</gene>
<dbReference type="InterPro" id="IPR045357">
    <property type="entry name" value="Aminopeptidase_N-like_N"/>
</dbReference>
<dbReference type="FunFam" id="1.10.390.10:FF:000006">
    <property type="entry name" value="Puromycin-sensitive aminopeptidase"/>
    <property type="match status" value="1"/>
</dbReference>
<evidence type="ECO:0000256" key="12">
    <source>
        <dbReference type="RuleBase" id="RU364040"/>
    </source>
</evidence>
<name>A0A7Y2H0U9_UNCEI</name>
<dbReference type="EMBL" id="JABDJR010000045">
    <property type="protein sequence ID" value="NNF05375.1"/>
    <property type="molecule type" value="Genomic_DNA"/>
</dbReference>
<dbReference type="GO" id="GO:0042277">
    <property type="term" value="F:peptide binding"/>
    <property type="evidence" value="ECO:0007669"/>
    <property type="project" value="TreeGrafter"/>
</dbReference>
<dbReference type="InterPro" id="IPR042097">
    <property type="entry name" value="Aminopeptidase_N-like_N_sf"/>
</dbReference>
<keyword evidence="6 12" id="KW-0378">Hydrolase</keyword>
<dbReference type="GO" id="GO:0016020">
    <property type="term" value="C:membrane"/>
    <property type="evidence" value="ECO:0007669"/>
    <property type="project" value="TreeGrafter"/>
</dbReference>
<evidence type="ECO:0000259" key="15">
    <source>
        <dbReference type="Pfam" id="PF11838"/>
    </source>
</evidence>
<feature type="active site" description="Proton acceptor" evidence="9">
    <location>
        <position position="315"/>
    </location>
</feature>
<feature type="signal peptide" evidence="13">
    <location>
        <begin position="1"/>
        <end position="21"/>
    </location>
</feature>
<evidence type="ECO:0000259" key="14">
    <source>
        <dbReference type="Pfam" id="PF01433"/>
    </source>
</evidence>
<feature type="binding site" evidence="10">
    <location>
        <position position="314"/>
    </location>
    <ligand>
        <name>Zn(2+)</name>
        <dbReference type="ChEBI" id="CHEBI:29105"/>
        <note>catalytic</note>
    </ligand>
</feature>
<dbReference type="GO" id="GO:0006508">
    <property type="term" value="P:proteolysis"/>
    <property type="evidence" value="ECO:0007669"/>
    <property type="project" value="UniProtKB-KW"/>
</dbReference>
<dbReference type="Gene3D" id="2.60.40.1730">
    <property type="entry name" value="tricorn interacting facor f3 domain"/>
    <property type="match status" value="1"/>
</dbReference>
<evidence type="ECO:0000256" key="10">
    <source>
        <dbReference type="PIRSR" id="PIRSR634016-3"/>
    </source>
</evidence>
<dbReference type="Pfam" id="PF01433">
    <property type="entry name" value="Peptidase_M1"/>
    <property type="match status" value="1"/>
</dbReference>
<dbReference type="InterPro" id="IPR024571">
    <property type="entry name" value="ERAP1-like_C_dom"/>
</dbReference>
<evidence type="ECO:0000313" key="18">
    <source>
        <dbReference type="Proteomes" id="UP000547674"/>
    </source>
</evidence>
<dbReference type="PANTHER" id="PTHR11533">
    <property type="entry name" value="PROTEASE M1 ZINC METALLOPROTEASE"/>
    <property type="match status" value="1"/>
</dbReference>
<dbReference type="Gene3D" id="1.25.50.20">
    <property type="match status" value="1"/>
</dbReference>
<evidence type="ECO:0000256" key="2">
    <source>
        <dbReference type="ARBA" id="ARBA00010136"/>
    </source>
</evidence>
<evidence type="ECO:0000256" key="11">
    <source>
        <dbReference type="PIRSR" id="PIRSR634016-4"/>
    </source>
</evidence>
<dbReference type="InterPro" id="IPR050344">
    <property type="entry name" value="Peptidase_M1_aminopeptidases"/>
</dbReference>
<evidence type="ECO:0000256" key="3">
    <source>
        <dbReference type="ARBA" id="ARBA00022438"/>
    </source>
</evidence>
<accession>A0A7Y2H0U9</accession>
<dbReference type="GO" id="GO:0043171">
    <property type="term" value="P:peptide catabolic process"/>
    <property type="evidence" value="ECO:0007669"/>
    <property type="project" value="TreeGrafter"/>
</dbReference>
<dbReference type="InterPro" id="IPR001930">
    <property type="entry name" value="Peptidase_M1"/>
</dbReference>
<feature type="domain" description="Peptidase M1 membrane alanine aminopeptidase" evidence="14">
    <location>
        <begin position="246"/>
        <end position="458"/>
    </location>
</feature>
<feature type="domain" description="ERAP1-like C-terminal" evidence="15">
    <location>
        <begin position="535"/>
        <end position="847"/>
    </location>
</feature>
<feature type="chain" id="PRO_5031117203" description="Aminopeptidase" evidence="13">
    <location>
        <begin position="22"/>
        <end position="872"/>
    </location>
</feature>
<dbReference type="AlphaFoldDB" id="A0A7Y2H0U9"/>
<feature type="binding site" evidence="10">
    <location>
        <position position="318"/>
    </location>
    <ligand>
        <name>Zn(2+)</name>
        <dbReference type="ChEBI" id="CHEBI:29105"/>
        <note>catalytic</note>
    </ligand>
</feature>
<reference evidence="17 18" key="1">
    <citation type="submission" date="2020-03" db="EMBL/GenBank/DDBJ databases">
        <title>Metabolic flexibility allows generalist bacteria to become dominant in a frequently disturbed ecosystem.</title>
        <authorList>
            <person name="Chen Y.-J."/>
            <person name="Leung P.M."/>
            <person name="Bay S.K."/>
            <person name="Hugenholtz P."/>
            <person name="Kessler A.J."/>
            <person name="Shelley G."/>
            <person name="Waite D.W."/>
            <person name="Cook P.L."/>
            <person name="Greening C."/>
        </authorList>
    </citation>
    <scope>NUCLEOTIDE SEQUENCE [LARGE SCALE GENOMIC DNA]</scope>
    <source>
        <strain evidence="17">SS_bin_28</strain>
    </source>
</reference>
<evidence type="ECO:0000259" key="16">
    <source>
        <dbReference type="Pfam" id="PF17900"/>
    </source>
</evidence>
<evidence type="ECO:0000256" key="13">
    <source>
        <dbReference type="SAM" id="SignalP"/>
    </source>
</evidence>
<dbReference type="GO" id="GO:0070006">
    <property type="term" value="F:metalloaminopeptidase activity"/>
    <property type="evidence" value="ECO:0007669"/>
    <property type="project" value="TreeGrafter"/>
</dbReference>